<comment type="caution">
    <text evidence="1">The sequence shown here is derived from an EMBL/GenBank/DDBJ whole genome shotgun (WGS) entry which is preliminary data.</text>
</comment>
<accession>A0ACC0TPY9</accession>
<protein>
    <submittedName>
        <fullName evidence="1">Uncharacterized protein</fullName>
    </submittedName>
</protein>
<keyword evidence="2" id="KW-1185">Reference proteome</keyword>
<evidence type="ECO:0000313" key="2">
    <source>
        <dbReference type="Proteomes" id="UP001207468"/>
    </source>
</evidence>
<dbReference type="EMBL" id="JAGFNK010001885">
    <property type="protein sequence ID" value="KAI9428737.1"/>
    <property type="molecule type" value="Genomic_DNA"/>
</dbReference>
<evidence type="ECO:0000313" key="1">
    <source>
        <dbReference type="EMBL" id="KAI9428737.1"/>
    </source>
</evidence>
<dbReference type="Proteomes" id="UP001207468">
    <property type="component" value="Unassembled WGS sequence"/>
</dbReference>
<proteinExistence type="predicted"/>
<organism evidence="1 2">
    <name type="scientific">Russula earlei</name>
    <dbReference type="NCBI Taxonomy" id="71964"/>
    <lineage>
        <taxon>Eukaryota</taxon>
        <taxon>Fungi</taxon>
        <taxon>Dikarya</taxon>
        <taxon>Basidiomycota</taxon>
        <taxon>Agaricomycotina</taxon>
        <taxon>Agaricomycetes</taxon>
        <taxon>Russulales</taxon>
        <taxon>Russulaceae</taxon>
        <taxon>Russula</taxon>
    </lineage>
</organism>
<sequence>MKKFAMLLVAAAPFLATAQTGKSTATIAGSFKNIKDTVDRVYLYYMANGQRVTDSANVTEGKYTFTAPITEPTQVTLRAKNTTAVGRPSTQKDYATVFIEPGNIAISNVDSFSNVKVKGSKSHVEYEKIQAQLKPYEEQTKPFYTKYSEAVKAKDKDGAKKAEAIIDSIEAKMQET</sequence>
<reference evidence="1" key="1">
    <citation type="submission" date="2021-03" db="EMBL/GenBank/DDBJ databases">
        <title>Evolutionary priming and transition to the ectomycorrhizal habit in an iconic lineage of mushroom-forming fungi: is preadaptation a requirement?</title>
        <authorList>
            <consortium name="DOE Joint Genome Institute"/>
            <person name="Looney B.P."/>
            <person name="Miyauchi S."/>
            <person name="Morin E."/>
            <person name="Drula E."/>
            <person name="Courty P.E."/>
            <person name="Chicoki N."/>
            <person name="Fauchery L."/>
            <person name="Kohler A."/>
            <person name="Kuo A."/>
            <person name="LaButti K."/>
            <person name="Pangilinan J."/>
            <person name="Lipzen A."/>
            <person name="Riley R."/>
            <person name="Andreopoulos W."/>
            <person name="He G."/>
            <person name="Johnson J."/>
            <person name="Barry K.W."/>
            <person name="Grigoriev I.V."/>
            <person name="Nagy L."/>
            <person name="Hibbett D."/>
            <person name="Henrissat B."/>
            <person name="Matheny P.B."/>
            <person name="Labbe J."/>
            <person name="Martin A.F."/>
        </authorList>
    </citation>
    <scope>NUCLEOTIDE SEQUENCE</scope>
    <source>
        <strain evidence="1">BPL698</strain>
    </source>
</reference>
<name>A0ACC0TPY9_9AGAM</name>
<gene>
    <name evidence="1" type="ORF">F5148DRAFT_1316903</name>
</gene>
<feature type="non-terminal residue" evidence="1">
    <location>
        <position position="176"/>
    </location>
</feature>